<feature type="domain" description="Heterokaryon incompatibility" evidence="1">
    <location>
        <begin position="59"/>
        <end position="197"/>
    </location>
</feature>
<organism evidence="2 3">
    <name type="scientific">Alternaria dauci</name>
    <dbReference type="NCBI Taxonomy" id="48095"/>
    <lineage>
        <taxon>Eukaryota</taxon>
        <taxon>Fungi</taxon>
        <taxon>Dikarya</taxon>
        <taxon>Ascomycota</taxon>
        <taxon>Pezizomycotina</taxon>
        <taxon>Dothideomycetes</taxon>
        <taxon>Pleosporomycetidae</taxon>
        <taxon>Pleosporales</taxon>
        <taxon>Pleosporineae</taxon>
        <taxon>Pleosporaceae</taxon>
        <taxon>Alternaria</taxon>
        <taxon>Alternaria sect. Porri</taxon>
    </lineage>
</organism>
<proteinExistence type="predicted"/>
<evidence type="ECO:0000313" key="2">
    <source>
        <dbReference type="EMBL" id="KAL1793746.1"/>
    </source>
</evidence>
<dbReference type="PANTHER" id="PTHR24148:SF80">
    <property type="entry name" value="HETEROKARYON INCOMPATIBILITY DOMAIN-CONTAINING PROTEIN"/>
    <property type="match status" value="1"/>
</dbReference>
<dbReference type="InterPro" id="IPR010730">
    <property type="entry name" value="HET"/>
</dbReference>
<dbReference type="GeneID" id="96089050"/>
<protein>
    <recommendedName>
        <fullName evidence="1">Heterokaryon incompatibility domain-containing protein</fullName>
    </recommendedName>
</protein>
<reference evidence="2 3" key="1">
    <citation type="submission" date="2024-09" db="EMBL/GenBank/DDBJ databases">
        <title>T2T genomes of carrot and Alternaria dauci and their utility for understanding host-pathogen interaction during carrot leaf blight disease.</title>
        <authorList>
            <person name="Liu W."/>
            <person name="Xu S."/>
            <person name="Ou C."/>
            <person name="Liu X."/>
            <person name="Zhuang F."/>
            <person name="Deng X.W."/>
        </authorList>
    </citation>
    <scope>NUCLEOTIDE SEQUENCE [LARGE SCALE GENOMIC DNA]</scope>
    <source>
        <strain evidence="2 3">A2016</strain>
    </source>
</reference>
<dbReference type="EMBL" id="JBHGVX010000008">
    <property type="protein sequence ID" value="KAL1793746.1"/>
    <property type="molecule type" value="Genomic_DNA"/>
</dbReference>
<name>A0ABR3UDT8_9PLEO</name>
<dbReference type="Pfam" id="PF06985">
    <property type="entry name" value="HET"/>
    <property type="match status" value="1"/>
</dbReference>
<dbReference type="Proteomes" id="UP001578633">
    <property type="component" value="Chromosome 8"/>
</dbReference>
<dbReference type="RefSeq" id="XP_069304330.1">
    <property type="nucleotide sequence ID" value="XM_069454933.1"/>
</dbReference>
<dbReference type="InterPro" id="IPR052895">
    <property type="entry name" value="HetReg/Transcr_Mod"/>
</dbReference>
<comment type="caution">
    <text evidence="2">The sequence shown here is derived from an EMBL/GenBank/DDBJ whole genome shotgun (WGS) entry which is preliminary data.</text>
</comment>
<evidence type="ECO:0000313" key="3">
    <source>
        <dbReference type="Proteomes" id="UP001578633"/>
    </source>
</evidence>
<keyword evidence="3" id="KW-1185">Reference proteome</keyword>
<accession>A0ABR3UDT8</accession>
<sequence>MLPRHDSLSDDPSVRRHVYQPLPDRDHIRLIALHPASSGDDPLRINFLSSSLEDSEGCYEAISYTWGEPILTFALHVDDGTQVFVTKNLDRALRHLRRTDRDRILWADAASINQVDNSEKAVQIPLMVSIFRGARRVMAWVDPGGDTEREQNGMLKMDRLSRELRVPNKSSHKHRDFSDVFRFLGLPWFKRLWIVQEVVFSMEICLICGETELTFSRFIAALHYMERETNTIRLNTEDMANWNAIATIKKLWSFHSLWNDTPDDGSMTTKIIDLIERFRPYGCTDQRDRIFAVYSMATDVRQADGASQSSEDFVSRRISYETRKDRIISMSIDYSLDVSKSYQAFAVSCFNGIDTNVQMWEALLSRQYSPRREDWPSWVPDWRVAPEKTWQLRPSLRDYPWLGVRESASGILRMEVHSKRPARDGRFEDLYSVKLKTSIKANDDKTPIALQLLPLYEMLRKPGSVLESEHPLHKYFSKAEDTETAGDTNFLIDMIRALKPKHSLTDFLASLDEHLADLQHSAAPRYVSPTGSAGRLMMELVDDLGQSELFCFQDPITKVYGVGCGNMALLPGDRVLPIEGWNRSHTRDGLIMVLILRQISWSEATSGPVFRLIGSGHVLDPTSFWPLHNKIRSPTRYRKEKAKVDAWNRFAFPFRHQAEEPQYLNLA</sequence>
<dbReference type="PANTHER" id="PTHR24148">
    <property type="entry name" value="ANKYRIN REPEAT DOMAIN-CONTAINING PROTEIN 39 HOMOLOG-RELATED"/>
    <property type="match status" value="1"/>
</dbReference>
<evidence type="ECO:0000259" key="1">
    <source>
        <dbReference type="Pfam" id="PF06985"/>
    </source>
</evidence>
<gene>
    <name evidence="2" type="ORF">ACET3X_008728</name>
</gene>